<evidence type="ECO:0000259" key="7">
    <source>
        <dbReference type="SMART" id="SM00887"/>
    </source>
</evidence>
<evidence type="ECO:0000256" key="5">
    <source>
        <dbReference type="ARBA" id="ARBA00023004"/>
    </source>
</evidence>
<feature type="signal peptide" evidence="6">
    <location>
        <begin position="1"/>
        <end position="21"/>
    </location>
</feature>
<protein>
    <submittedName>
        <fullName evidence="8">DMSO reductase family type II enzyme heme b subunit</fullName>
    </submittedName>
</protein>
<dbReference type="EMBL" id="RJVI01000002">
    <property type="protein sequence ID" value="ROR32416.1"/>
    <property type="molecule type" value="Genomic_DNA"/>
</dbReference>
<dbReference type="Pfam" id="PF09459">
    <property type="entry name" value="EB_dh"/>
    <property type="match status" value="1"/>
</dbReference>
<accession>A0A3N1Y0R9</accession>
<dbReference type="AlphaFoldDB" id="A0A3N1Y0R9"/>
<keyword evidence="1" id="KW-0813">Transport</keyword>
<keyword evidence="9" id="KW-1185">Reference proteome</keyword>
<keyword evidence="2" id="KW-0349">Heme</keyword>
<feature type="domain" description="Cytochrome c-552/DMSO reductase-like haem-binding" evidence="7">
    <location>
        <begin position="43"/>
        <end position="258"/>
    </location>
</feature>
<keyword evidence="4" id="KW-0249">Electron transport</keyword>
<keyword evidence="5" id="KW-0408">Iron</keyword>
<comment type="caution">
    <text evidence="8">The sequence shown here is derived from an EMBL/GenBank/DDBJ whole genome shotgun (WGS) entry which is preliminary data.</text>
</comment>
<dbReference type="SMART" id="SM00887">
    <property type="entry name" value="EB_dh"/>
    <property type="match status" value="1"/>
</dbReference>
<gene>
    <name evidence="8" type="ORF">EDC57_1616</name>
</gene>
<keyword evidence="3" id="KW-0479">Metal-binding</keyword>
<dbReference type="Gene3D" id="2.60.40.1190">
    <property type="match status" value="1"/>
</dbReference>
<dbReference type="Proteomes" id="UP000276634">
    <property type="component" value="Unassembled WGS sequence"/>
</dbReference>
<dbReference type="RefSeq" id="WP_170165075.1">
    <property type="nucleotide sequence ID" value="NZ_RJVI01000002.1"/>
</dbReference>
<evidence type="ECO:0000313" key="9">
    <source>
        <dbReference type="Proteomes" id="UP000276634"/>
    </source>
</evidence>
<evidence type="ECO:0000256" key="3">
    <source>
        <dbReference type="ARBA" id="ARBA00022723"/>
    </source>
</evidence>
<feature type="chain" id="PRO_5018144087" evidence="6">
    <location>
        <begin position="22"/>
        <end position="269"/>
    </location>
</feature>
<organism evidence="8 9">
    <name type="scientific">Inmirania thermothiophila</name>
    <dbReference type="NCBI Taxonomy" id="1750597"/>
    <lineage>
        <taxon>Bacteria</taxon>
        <taxon>Pseudomonadati</taxon>
        <taxon>Pseudomonadota</taxon>
        <taxon>Gammaproteobacteria</taxon>
        <taxon>Chromatiales</taxon>
        <taxon>Ectothiorhodospiraceae</taxon>
        <taxon>Inmirania</taxon>
    </lineage>
</organism>
<keyword evidence="6" id="KW-0732">Signal</keyword>
<reference evidence="8 9" key="1">
    <citation type="submission" date="2018-11" db="EMBL/GenBank/DDBJ databases">
        <title>Genomic Encyclopedia of Type Strains, Phase IV (KMG-IV): sequencing the most valuable type-strain genomes for metagenomic binning, comparative biology and taxonomic classification.</title>
        <authorList>
            <person name="Goeker M."/>
        </authorList>
    </citation>
    <scope>NUCLEOTIDE SEQUENCE [LARGE SCALE GENOMIC DNA]</scope>
    <source>
        <strain evidence="8 9">DSM 100275</strain>
    </source>
</reference>
<evidence type="ECO:0000256" key="6">
    <source>
        <dbReference type="SAM" id="SignalP"/>
    </source>
</evidence>
<name>A0A3N1Y0R9_9GAMM</name>
<evidence type="ECO:0000256" key="2">
    <source>
        <dbReference type="ARBA" id="ARBA00022617"/>
    </source>
</evidence>
<evidence type="ECO:0000313" key="8">
    <source>
        <dbReference type="EMBL" id="ROR32416.1"/>
    </source>
</evidence>
<evidence type="ECO:0000256" key="4">
    <source>
        <dbReference type="ARBA" id="ARBA00022982"/>
    </source>
</evidence>
<evidence type="ECO:0000256" key="1">
    <source>
        <dbReference type="ARBA" id="ARBA00022448"/>
    </source>
</evidence>
<dbReference type="InterPro" id="IPR019020">
    <property type="entry name" value="Cyt-c552/DMSO_Rdtase_haem-bd"/>
</dbReference>
<dbReference type="GO" id="GO:0046872">
    <property type="term" value="F:metal ion binding"/>
    <property type="evidence" value="ECO:0007669"/>
    <property type="project" value="UniProtKB-KW"/>
</dbReference>
<dbReference type="GO" id="GO:0020037">
    <property type="term" value="F:heme binding"/>
    <property type="evidence" value="ECO:0007669"/>
    <property type="project" value="InterPro"/>
</dbReference>
<sequence>MCRKLLLTGIAALAVAAPAAAQGPDGAVVVGRTARDLTTDPDAAVWRNAPETVVALVPQTIAIPNGGGSVSRIRIQGLHNGRRIAFRLSWDDATADTENAVETFRDAVALLFPLDARDPTKTSPLMGNKGAPVNIWQWRADWQADRDGADRLAARQPHTAGFWISPVDEILKARYPGKPRPDAVALEFVAEGWGTLTRQAQQDVDAGGRWRDGRWSVVFVRDLERTDGSDAAFAPGARTVLNVAVWNGHEEDVNGRKSVSLQWIPVEVR</sequence>
<proteinExistence type="predicted"/>